<gene>
    <name evidence="6" type="ORF">C0029_16110</name>
</gene>
<dbReference type="PRINTS" id="PR00455">
    <property type="entry name" value="HTHTETR"/>
</dbReference>
<dbReference type="AlphaFoldDB" id="A0AAP8MCI2"/>
<dbReference type="RefSeq" id="WP_084197916.1">
    <property type="nucleotide sequence ID" value="NZ_BMYL01000004.1"/>
</dbReference>
<dbReference type="InterPro" id="IPR023772">
    <property type="entry name" value="DNA-bd_HTH_TetR-type_CS"/>
</dbReference>
<evidence type="ECO:0000256" key="1">
    <source>
        <dbReference type="ARBA" id="ARBA00023015"/>
    </source>
</evidence>
<evidence type="ECO:0000313" key="7">
    <source>
        <dbReference type="Proteomes" id="UP000235162"/>
    </source>
</evidence>
<keyword evidence="1" id="KW-0805">Transcription regulation</keyword>
<evidence type="ECO:0000256" key="4">
    <source>
        <dbReference type="PROSITE-ProRule" id="PRU00335"/>
    </source>
</evidence>
<dbReference type="GO" id="GO:0000976">
    <property type="term" value="F:transcription cis-regulatory region binding"/>
    <property type="evidence" value="ECO:0007669"/>
    <property type="project" value="TreeGrafter"/>
</dbReference>
<protein>
    <submittedName>
        <fullName evidence="6">TetR/AcrR family transcriptional regulator</fullName>
    </submittedName>
</protein>
<keyword evidence="2 4" id="KW-0238">DNA-binding</keyword>
<evidence type="ECO:0000256" key="2">
    <source>
        <dbReference type="ARBA" id="ARBA00023125"/>
    </source>
</evidence>
<dbReference type="GO" id="GO:0003700">
    <property type="term" value="F:DNA-binding transcription factor activity"/>
    <property type="evidence" value="ECO:0007669"/>
    <property type="project" value="TreeGrafter"/>
</dbReference>
<dbReference type="InterPro" id="IPR036271">
    <property type="entry name" value="Tet_transcr_reg_TetR-rel_C_sf"/>
</dbReference>
<dbReference type="KEGG" id="hja:BST95_01845"/>
<proteinExistence type="predicted"/>
<dbReference type="InterPro" id="IPR050109">
    <property type="entry name" value="HTH-type_TetR-like_transc_reg"/>
</dbReference>
<evidence type="ECO:0000259" key="5">
    <source>
        <dbReference type="PROSITE" id="PS50977"/>
    </source>
</evidence>
<organism evidence="6 7">
    <name type="scientific">Halioglobus japonicus</name>
    <dbReference type="NCBI Taxonomy" id="930805"/>
    <lineage>
        <taxon>Bacteria</taxon>
        <taxon>Pseudomonadati</taxon>
        <taxon>Pseudomonadota</taxon>
        <taxon>Gammaproteobacteria</taxon>
        <taxon>Cellvibrionales</taxon>
        <taxon>Halieaceae</taxon>
        <taxon>Halioglobus</taxon>
    </lineage>
</organism>
<dbReference type="Gene3D" id="1.10.357.10">
    <property type="entry name" value="Tetracycline Repressor, domain 2"/>
    <property type="match status" value="1"/>
</dbReference>
<dbReference type="PROSITE" id="PS50977">
    <property type="entry name" value="HTH_TETR_2"/>
    <property type="match status" value="1"/>
</dbReference>
<dbReference type="EMBL" id="PKUR01000004">
    <property type="protein sequence ID" value="PLW85057.1"/>
    <property type="molecule type" value="Genomic_DNA"/>
</dbReference>
<dbReference type="PANTHER" id="PTHR30055:SF234">
    <property type="entry name" value="HTH-TYPE TRANSCRIPTIONAL REGULATOR BETI"/>
    <property type="match status" value="1"/>
</dbReference>
<dbReference type="PROSITE" id="PS01081">
    <property type="entry name" value="HTH_TETR_1"/>
    <property type="match status" value="1"/>
</dbReference>
<dbReference type="Pfam" id="PF00440">
    <property type="entry name" value="TetR_N"/>
    <property type="match status" value="1"/>
</dbReference>
<comment type="caution">
    <text evidence="6">The sequence shown here is derived from an EMBL/GenBank/DDBJ whole genome shotgun (WGS) entry which is preliminary data.</text>
</comment>
<dbReference type="SUPFAM" id="SSF46689">
    <property type="entry name" value="Homeodomain-like"/>
    <property type="match status" value="1"/>
</dbReference>
<keyword evidence="3" id="KW-0804">Transcription</keyword>
<dbReference type="Gene3D" id="1.10.10.60">
    <property type="entry name" value="Homeodomain-like"/>
    <property type="match status" value="1"/>
</dbReference>
<feature type="DNA-binding region" description="H-T-H motif" evidence="4">
    <location>
        <begin position="39"/>
        <end position="58"/>
    </location>
</feature>
<dbReference type="PANTHER" id="PTHR30055">
    <property type="entry name" value="HTH-TYPE TRANSCRIPTIONAL REGULATOR RUTR"/>
    <property type="match status" value="1"/>
</dbReference>
<dbReference type="SUPFAM" id="SSF48498">
    <property type="entry name" value="Tetracyclin repressor-like, C-terminal domain"/>
    <property type="match status" value="1"/>
</dbReference>
<evidence type="ECO:0000256" key="3">
    <source>
        <dbReference type="ARBA" id="ARBA00023163"/>
    </source>
</evidence>
<dbReference type="Proteomes" id="UP000235162">
    <property type="component" value="Unassembled WGS sequence"/>
</dbReference>
<reference evidence="6 7" key="1">
    <citation type="submission" date="2018-01" db="EMBL/GenBank/DDBJ databases">
        <title>The draft genome sequence of Halioglobus japonicus S1-36.</title>
        <authorList>
            <person name="Du Z.-J."/>
            <person name="Shi M.-J."/>
        </authorList>
    </citation>
    <scope>NUCLEOTIDE SEQUENCE [LARGE SCALE GENOMIC DNA]</scope>
    <source>
        <strain evidence="6 7">S1-36</strain>
    </source>
</reference>
<keyword evidence="7" id="KW-1185">Reference proteome</keyword>
<feature type="domain" description="HTH tetR-type" evidence="5">
    <location>
        <begin position="16"/>
        <end position="76"/>
    </location>
</feature>
<evidence type="ECO:0000313" key="6">
    <source>
        <dbReference type="EMBL" id="PLW85057.1"/>
    </source>
</evidence>
<dbReference type="InterPro" id="IPR009057">
    <property type="entry name" value="Homeodomain-like_sf"/>
</dbReference>
<sequence length="205" mass="23510">MPTEPGYEARRKQESERKRLRVLQAAGACFAERGFKKTTMDAVARRAGVSKGLVFHFFGNKQAIFSAVIEDGLRQWSTLSEYRASSVEDDPLGELRALFLASFDFVEQHPVLILFARDDEGLGQQYRKQVVLCNRRWRDRAQRIFKRGIRDGVIRDVDARQVATIFHRTQVALLIAESRHGAIPRYDRATIETTLDIFIRGIQRG</sequence>
<dbReference type="InterPro" id="IPR001647">
    <property type="entry name" value="HTH_TetR"/>
</dbReference>
<name>A0AAP8MCI2_9GAMM</name>
<accession>A0AAP8MCI2</accession>